<dbReference type="PROSITE" id="PS50215">
    <property type="entry name" value="ADAM_MEPRO"/>
    <property type="match status" value="1"/>
</dbReference>
<sequence length="148" mass="16108">MCRSEYSCSISEGGTFEAGFVIAHEMGHSLGVQHDGDGNSCNKDQYLMSPKTGAGKVKWSTCSNTYMKTFLGQGWGNCLKDDSSPPSAGLSHEANGLPGQQYSLTRQCQLALGSDHTVYQTSEAPFNEKVKLRVIVEILNINAYTINY</sequence>
<name>A0ABM1RW96_LIMPO</name>
<dbReference type="PANTHER" id="PTHR13723:SF281">
    <property type="entry name" value="PAPILIN"/>
    <property type="match status" value="1"/>
</dbReference>
<feature type="binding site" evidence="1">
    <location>
        <position position="34"/>
    </location>
    <ligand>
        <name>Zn(2+)</name>
        <dbReference type="ChEBI" id="CHEBI:29105"/>
        <note>catalytic</note>
    </ligand>
</feature>
<dbReference type="Pfam" id="PF01421">
    <property type="entry name" value="Reprolysin"/>
    <property type="match status" value="1"/>
</dbReference>
<feature type="active site" evidence="1">
    <location>
        <position position="25"/>
    </location>
</feature>
<dbReference type="RefSeq" id="XP_022235651.1">
    <property type="nucleotide sequence ID" value="XM_022379943.1"/>
</dbReference>
<comment type="caution">
    <text evidence="1">Lacks conserved residue(s) required for the propagation of feature annotation.</text>
</comment>
<organism evidence="3 4">
    <name type="scientific">Limulus polyphemus</name>
    <name type="common">Atlantic horseshoe crab</name>
    <dbReference type="NCBI Taxonomy" id="6850"/>
    <lineage>
        <taxon>Eukaryota</taxon>
        <taxon>Metazoa</taxon>
        <taxon>Ecdysozoa</taxon>
        <taxon>Arthropoda</taxon>
        <taxon>Chelicerata</taxon>
        <taxon>Merostomata</taxon>
        <taxon>Xiphosura</taxon>
        <taxon>Limulidae</taxon>
        <taxon>Limulus</taxon>
    </lineage>
</organism>
<dbReference type="Gene3D" id="3.40.390.10">
    <property type="entry name" value="Collagenase (Catalytic Domain)"/>
    <property type="match status" value="1"/>
</dbReference>
<dbReference type="PANTHER" id="PTHR13723">
    <property type="entry name" value="ADAMTS A DISINTEGRIN AND METALLOPROTEASE WITH THROMBOSPONDIN MOTIFS PROTEASE"/>
    <property type="match status" value="1"/>
</dbReference>
<feature type="domain" description="Peptidase M12B" evidence="2">
    <location>
        <begin position="1"/>
        <end position="83"/>
    </location>
</feature>
<evidence type="ECO:0000256" key="1">
    <source>
        <dbReference type="PROSITE-ProRule" id="PRU00276"/>
    </source>
</evidence>
<feature type="binding site" evidence="1">
    <location>
        <position position="24"/>
    </location>
    <ligand>
        <name>Zn(2+)</name>
        <dbReference type="ChEBI" id="CHEBI:29105"/>
        <note>catalytic</note>
    </ligand>
</feature>
<dbReference type="InterPro" id="IPR024079">
    <property type="entry name" value="MetalloPept_cat_dom_sf"/>
</dbReference>
<protein>
    <submittedName>
        <fullName evidence="4">A disintegrin and metalloproteinase with thrombospondin motifs adt-1-like</fullName>
    </submittedName>
</protein>
<gene>
    <name evidence="4" type="primary">LOC106475949</name>
</gene>
<keyword evidence="1" id="KW-0862">Zinc</keyword>
<dbReference type="InterPro" id="IPR001590">
    <property type="entry name" value="Peptidase_M12B"/>
</dbReference>
<accession>A0ABM1RW96</accession>
<dbReference type="SUPFAM" id="SSF55486">
    <property type="entry name" value="Metalloproteases ('zincins'), catalytic domain"/>
    <property type="match status" value="1"/>
</dbReference>
<dbReference type="Proteomes" id="UP000694941">
    <property type="component" value="Unplaced"/>
</dbReference>
<dbReference type="InterPro" id="IPR050439">
    <property type="entry name" value="ADAMTS_ADAMTS-like"/>
</dbReference>
<evidence type="ECO:0000313" key="4">
    <source>
        <dbReference type="RefSeq" id="XP_022235651.1"/>
    </source>
</evidence>
<evidence type="ECO:0000313" key="3">
    <source>
        <dbReference type="Proteomes" id="UP000694941"/>
    </source>
</evidence>
<proteinExistence type="predicted"/>
<keyword evidence="3" id="KW-1185">Reference proteome</keyword>
<reference evidence="4" key="1">
    <citation type="submission" date="2025-08" db="UniProtKB">
        <authorList>
            <consortium name="RefSeq"/>
        </authorList>
    </citation>
    <scope>IDENTIFICATION</scope>
    <source>
        <tissue evidence="4">Muscle</tissue>
    </source>
</reference>
<keyword evidence="1" id="KW-0479">Metal-binding</keyword>
<feature type="binding site" evidence="1">
    <location>
        <position position="28"/>
    </location>
    <ligand>
        <name>Zn(2+)</name>
        <dbReference type="ChEBI" id="CHEBI:29105"/>
        <note>catalytic</note>
    </ligand>
</feature>
<dbReference type="GeneID" id="106475949"/>
<evidence type="ECO:0000259" key="2">
    <source>
        <dbReference type="PROSITE" id="PS50215"/>
    </source>
</evidence>